<dbReference type="InterPro" id="IPR027640">
    <property type="entry name" value="Kinesin-like_fam"/>
</dbReference>
<evidence type="ECO:0000256" key="3">
    <source>
        <dbReference type="ARBA" id="ARBA00022840"/>
    </source>
</evidence>
<evidence type="ECO:0000259" key="6">
    <source>
        <dbReference type="PROSITE" id="PS50067"/>
    </source>
</evidence>
<dbReference type="Pfam" id="PF00225">
    <property type="entry name" value="Kinesin"/>
    <property type="match status" value="1"/>
</dbReference>
<dbReference type="PROSITE" id="PS00411">
    <property type="entry name" value="KINESIN_MOTOR_1"/>
    <property type="match status" value="1"/>
</dbReference>
<proteinExistence type="inferred from homology"/>
<dbReference type="PRINTS" id="PR00380">
    <property type="entry name" value="KINESINHEAVY"/>
</dbReference>
<keyword evidence="3" id="KW-0067">ATP-binding</keyword>
<dbReference type="PANTHER" id="PTHR47969:SF29">
    <property type="entry name" value="KINESIN-LIKE PROTEIN"/>
    <property type="match status" value="1"/>
</dbReference>
<protein>
    <recommendedName>
        <fullName evidence="6">Kinesin motor domain-containing protein</fullName>
    </recommendedName>
</protein>
<comment type="caution">
    <text evidence="5">Lacks conserved residue(s) required for the propagation of feature annotation.</text>
</comment>
<name>A0AAN8G034_TRICO</name>
<evidence type="ECO:0000256" key="1">
    <source>
        <dbReference type="ARBA" id="ARBA00004245"/>
    </source>
</evidence>
<keyword evidence="4" id="KW-0963">Cytoplasm</keyword>
<gene>
    <name evidence="7" type="ORF">GCK32_018417</name>
</gene>
<dbReference type="InterPro" id="IPR027417">
    <property type="entry name" value="P-loop_NTPase"/>
</dbReference>
<dbReference type="GO" id="GO:0007052">
    <property type="term" value="P:mitotic spindle organization"/>
    <property type="evidence" value="ECO:0007669"/>
    <property type="project" value="TreeGrafter"/>
</dbReference>
<keyword evidence="4" id="KW-0206">Cytoskeleton</keyword>
<comment type="caution">
    <text evidence="7">The sequence shown here is derived from an EMBL/GenBank/DDBJ whole genome shotgun (WGS) entry which is preliminary data.</text>
</comment>
<dbReference type="SUPFAM" id="SSF52540">
    <property type="entry name" value="P-loop containing nucleoside triphosphate hydrolases"/>
    <property type="match status" value="1"/>
</dbReference>
<organism evidence="7 8">
    <name type="scientific">Trichostrongylus colubriformis</name>
    <name type="common">Black scour worm</name>
    <dbReference type="NCBI Taxonomy" id="6319"/>
    <lineage>
        <taxon>Eukaryota</taxon>
        <taxon>Metazoa</taxon>
        <taxon>Ecdysozoa</taxon>
        <taxon>Nematoda</taxon>
        <taxon>Chromadorea</taxon>
        <taxon>Rhabditida</taxon>
        <taxon>Rhabditina</taxon>
        <taxon>Rhabditomorpha</taxon>
        <taxon>Strongyloidea</taxon>
        <taxon>Trichostrongylidae</taxon>
        <taxon>Trichostrongylus</taxon>
    </lineage>
</organism>
<dbReference type="InterPro" id="IPR001752">
    <property type="entry name" value="Kinesin_motor_dom"/>
</dbReference>
<dbReference type="InterPro" id="IPR019821">
    <property type="entry name" value="Kinesin_motor_CS"/>
</dbReference>
<dbReference type="GO" id="GO:0051231">
    <property type="term" value="P:spindle elongation"/>
    <property type="evidence" value="ECO:0007669"/>
    <property type="project" value="TreeGrafter"/>
</dbReference>
<evidence type="ECO:0000256" key="2">
    <source>
        <dbReference type="ARBA" id="ARBA00022741"/>
    </source>
</evidence>
<accession>A0AAN8G034</accession>
<dbReference type="InterPro" id="IPR036961">
    <property type="entry name" value="Kinesin_motor_dom_sf"/>
</dbReference>
<dbReference type="Gene3D" id="3.40.850.10">
    <property type="entry name" value="Kinesin motor domain"/>
    <property type="match status" value="1"/>
</dbReference>
<sequence length="201" mass="22854">EQLDNTVLHKKKATLNLVDLAGSERQSHTKTAGERLQESIHINLSLTVLSRVIQTLSNAKQRNEYIPYRDSKLTHVLRDSLGGNSKTAVIVNLHPDMHHSSDTLFTLNFAAACRKIENRVHANEDLSGDTIMVNESETARLRAEMKSKEDETHSEMVKRLTEVEDELKLWKDSAILREKQLVETRLQRDFITAQLTCRPSG</sequence>
<keyword evidence="2" id="KW-0547">Nucleotide-binding</keyword>
<evidence type="ECO:0000256" key="4">
    <source>
        <dbReference type="ARBA" id="ARBA00023212"/>
    </source>
</evidence>
<feature type="domain" description="Kinesin motor" evidence="6">
    <location>
        <begin position="1"/>
        <end position="116"/>
    </location>
</feature>
<comment type="subcellular location">
    <subcellularLocation>
        <location evidence="1">Cytoplasm</location>
        <location evidence="1">Cytoskeleton</location>
    </subcellularLocation>
</comment>
<dbReference type="PROSITE" id="PS50067">
    <property type="entry name" value="KINESIN_MOTOR_2"/>
    <property type="match status" value="1"/>
</dbReference>
<reference evidence="7 8" key="1">
    <citation type="submission" date="2019-10" db="EMBL/GenBank/DDBJ databases">
        <title>Assembly and Annotation for the nematode Trichostrongylus colubriformis.</title>
        <authorList>
            <person name="Martin J."/>
        </authorList>
    </citation>
    <scope>NUCLEOTIDE SEQUENCE [LARGE SCALE GENOMIC DNA]</scope>
    <source>
        <strain evidence="7">G859</strain>
        <tissue evidence="7">Whole worm</tissue>
    </source>
</reference>
<keyword evidence="8" id="KW-1185">Reference proteome</keyword>
<dbReference type="PANTHER" id="PTHR47969">
    <property type="entry name" value="CHROMOSOME-ASSOCIATED KINESIN KIF4A-RELATED"/>
    <property type="match status" value="1"/>
</dbReference>
<evidence type="ECO:0000313" key="8">
    <source>
        <dbReference type="Proteomes" id="UP001331761"/>
    </source>
</evidence>
<dbReference type="GO" id="GO:0003777">
    <property type="term" value="F:microtubule motor activity"/>
    <property type="evidence" value="ECO:0007669"/>
    <property type="project" value="InterPro"/>
</dbReference>
<feature type="non-terminal residue" evidence="7">
    <location>
        <position position="1"/>
    </location>
</feature>
<feature type="non-terminal residue" evidence="7">
    <location>
        <position position="201"/>
    </location>
</feature>
<dbReference type="SMART" id="SM00129">
    <property type="entry name" value="KISc"/>
    <property type="match status" value="1"/>
</dbReference>
<dbReference type="GO" id="GO:0005875">
    <property type="term" value="C:microtubule associated complex"/>
    <property type="evidence" value="ECO:0007669"/>
    <property type="project" value="TreeGrafter"/>
</dbReference>
<comment type="similarity">
    <text evidence="5">Belongs to the TRAFAC class myosin-kinesin ATPase superfamily. Kinesin family.</text>
</comment>
<dbReference type="AlphaFoldDB" id="A0AAN8G034"/>
<dbReference type="Proteomes" id="UP001331761">
    <property type="component" value="Unassembled WGS sequence"/>
</dbReference>
<evidence type="ECO:0000313" key="7">
    <source>
        <dbReference type="EMBL" id="KAK5984597.1"/>
    </source>
</evidence>
<evidence type="ECO:0000256" key="5">
    <source>
        <dbReference type="PROSITE-ProRule" id="PRU00283"/>
    </source>
</evidence>
<dbReference type="GO" id="GO:0007018">
    <property type="term" value="P:microtubule-based movement"/>
    <property type="evidence" value="ECO:0007669"/>
    <property type="project" value="InterPro"/>
</dbReference>
<dbReference type="EMBL" id="WIXE01002689">
    <property type="protein sequence ID" value="KAK5984597.1"/>
    <property type="molecule type" value="Genomic_DNA"/>
</dbReference>
<dbReference type="GO" id="GO:0008017">
    <property type="term" value="F:microtubule binding"/>
    <property type="evidence" value="ECO:0007669"/>
    <property type="project" value="InterPro"/>
</dbReference>
<dbReference type="GO" id="GO:0005524">
    <property type="term" value="F:ATP binding"/>
    <property type="evidence" value="ECO:0007669"/>
    <property type="project" value="UniProtKB-KW"/>
</dbReference>